<feature type="domain" description="Alanine racemase N-terminal" evidence="4">
    <location>
        <begin position="8"/>
        <end position="222"/>
    </location>
</feature>
<dbReference type="SUPFAM" id="SSF51419">
    <property type="entry name" value="PLP-binding barrel"/>
    <property type="match status" value="1"/>
</dbReference>
<accession>A0ABS2WR45</accession>
<reference evidence="5 6" key="2">
    <citation type="submission" date="2021-02" db="EMBL/GenBank/DDBJ databases">
        <title>Sulfurospirillum tamanensis sp. nov.</title>
        <authorList>
            <person name="Frolova A."/>
            <person name="Merkel A."/>
            <person name="Slobodkin A."/>
        </authorList>
    </citation>
    <scope>NUCLEOTIDE SEQUENCE [LARGE SCALE GENOMIC DNA]</scope>
    <source>
        <strain evidence="5 6">T05b</strain>
    </source>
</reference>
<dbReference type="Gene3D" id="3.20.20.10">
    <property type="entry name" value="Alanine racemase"/>
    <property type="match status" value="1"/>
</dbReference>
<reference evidence="5 6" key="3">
    <citation type="submission" date="2021-02" db="EMBL/GenBank/DDBJ databases">
        <authorList>
            <person name="Merkel A.Y."/>
        </authorList>
    </citation>
    <scope>NUCLEOTIDE SEQUENCE [LARGE SCALE GENOMIC DNA]</scope>
    <source>
        <strain evidence="5 6">T05b</strain>
    </source>
</reference>
<evidence type="ECO:0000259" key="4">
    <source>
        <dbReference type="Pfam" id="PF01168"/>
    </source>
</evidence>
<sequence length="223" mass="24883">MNFYESTLDTIFTRIEAVRTAVNQHQIIKLVAVSKSVEPHHVETMYQAGQRAFGENKVQELARKNQALSTLPLEWHFIGRLQKNKINALIDLSPSLVHSCDSLELAVAFNKRLHVKEKTLSVLLQINSAKEDSKAGVMPEHAIETYLAIKETCPNLVLKGVMSIGAHTNDVALIQQSFETTYRLYESLTPHGAKVCSMGMSEDFELAIRCGANMLRLGSVLFT</sequence>
<evidence type="ECO:0000256" key="1">
    <source>
        <dbReference type="ARBA" id="ARBA00022898"/>
    </source>
</evidence>
<evidence type="ECO:0000313" key="5">
    <source>
        <dbReference type="EMBL" id="MBN2964136.1"/>
    </source>
</evidence>
<dbReference type="NCBIfam" id="TIGR00044">
    <property type="entry name" value="YggS family pyridoxal phosphate-dependent enzyme"/>
    <property type="match status" value="1"/>
</dbReference>
<comment type="similarity">
    <text evidence="2 3">Belongs to the pyridoxal phosphate-binding protein YggS/PROSC family.</text>
</comment>
<dbReference type="EMBL" id="JAFHKK010000008">
    <property type="protein sequence ID" value="MBN2964136.1"/>
    <property type="molecule type" value="Genomic_DNA"/>
</dbReference>
<evidence type="ECO:0000256" key="2">
    <source>
        <dbReference type="HAMAP-Rule" id="MF_02087"/>
    </source>
</evidence>
<dbReference type="PROSITE" id="PS01211">
    <property type="entry name" value="UPF0001"/>
    <property type="match status" value="1"/>
</dbReference>
<evidence type="ECO:0000256" key="3">
    <source>
        <dbReference type="RuleBase" id="RU004514"/>
    </source>
</evidence>
<dbReference type="PANTHER" id="PTHR10146:SF14">
    <property type="entry name" value="PYRIDOXAL PHOSPHATE HOMEOSTASIS PROTEIN"/>
    <property type="match status" value="1"/>
</dbReference>
<keyword evidence="1 2" id="KW-0663">Pyridoxal phosphate</keyword>
<gene>
    <name evidence="5" type="ORF">JWV37_05045</name>
</gene>
<dbReference type="InterPro" id="IPR001608">
    <property type="entry name" value="Ala_racemase_N"/>
</dbReference>
<dbReference type="PANTHER" id="PTHR10146">
    <property type="entry name" value="PROLINE SYNTHETASE CO-TRANSCRIBED BACTERIAL HOMOLOG PROTEIN"/>
    <property type="match status" value="1"/>
</dbReference>
<dbReference type="RefSeq" id="WP_205458686.1">
    <property type="nucleotide sequence ID" value="NZ_JAFHKK010000008.1"/>
</dbReference>
<protein>
    <recommendedName>
        <fullName evidence="2">Pyridoxal phosphate homeostasis protein</fullName>
        <shortName evidence="2">PLP homeostasis protein</shortName>
    </recommendedName>
</protein>
<reference evidence="6" key="1">
    <citation type="submission" date="2021-02" db="EMBL/GenBank/DDBJ databases">
        <title>Sulfurospirillum tamanensis sp. nov.</title>
        <authorList>
            <person name="Merkel A.Y."/>
        </authorList>
    </citation>
    <scope>NUCLEOTIDE SEQUENCE [LARGE SCALE GENOMIC DNA]</scope>
    <source>
        <strain evidence="6">T05b</strain>
    </source>
</reference>
<keyword evidence="6" id="KW-1185">Reference proteome</keyword>
<name>A0ABS2WR45_9BACT</name>
<dbReference type="InterPro" id="IPR029066">
    <property type="entry name" value="PLP-binding_barrel"/>
</dbReference>
<dbReference type="PIRSF" id="PIRSF004848">
    <property type="entry name" value="YBL036c_PLPDEIII"/>
    <property type="match status" value="1"/>
</dbReference>
<dbReference type="Pfam" id="PF01168">
    <property type="entry name" value="Ala_racemase_N"/>
    <property type="match status" value="1"/>
</dbReference>
<feature type="modified residue" description="N6-(pyridoxal phosphate)lysine" evidence="2">
    <location>
        <position position="35"/>
    </location>
</feature>
<dbReference type="HAMAP" id="MF_02087">
    <property type="entry name" value="PLP_homeostasis"/>
    <property type="match status" value="1"/>
</dbReference>
<comment type="function">
    <text evidence="2">Pyridoxal 5'-phosphate (PLP)-binding protein, which is involved in PLP homeostasis.</text>
</comment>
<dbReference type="CDD" id="cd00635">
    <property type="entry name" value="PLPDE_III_YBL036c_like"/>
    <property type="match status" value="1"/>
</dbReference>
<proteinExistence type="inferred from homology"/>
<dbReference type="InterPro" id="IPR011078">
    <property type="entry name" value="PyrdxlP_homeostasis"/>
</dbReference>
<dbReference type="Proteomes" id="UP000703590">
    <property type="component" value="Unassembled WGS sequence"/>
</dbReference>
<comment type="caution">
    <text evidence="5">The sequence shown here is derived from an EMBL/GenBank/DDBJ whole genome shotgun (WGS) entry which is preliminary data.</text>
</comment>
<evidence type="ECO:0000313" key="6">
    <source>
        <dbReference type="Proteomes" id="UP000703590"/>
    </source>
</evidence>
<organism evidence="5 6">
    <name type="scientific">Sulfurospirillum tamanense</name>
    <dbReference type="NCBI Taxonomy" id="2813362"/>
    <lineage>
        <taxon>Bacteria</taxon>
        <taxon>Pseudomonadati</taxon>
        <taxon>Campylobacterota</taxon>
        <taxon>Epsilonproteobacteria</taxon>
        <taxon>Campylobacterales</taxon>
        <taxon>Sulfurospirillaceae</taxon>
        <taxon>Sulfurospirillum</taxon>
    </lineage>
</organism>